<keyword evidence="6 7" id="KW-0472">Membrane</keyword>
<evidence type="ECO:0000256" key="7">
    <source>
        <dbReference type="SAM" id="Phobius"/>
    </source>
</evidence>
<dbReference type="Pfam" id="PF13813">
    <property type="entry name" value="MBOAT_2"/>
    <property type="match status" value="1"/>
</dbReference>
<feature type="transmembrane region" description="Helical" evidence="7">
    <location>
        <begin position="87"/>
        <end position="110"/>
    </location>
</feature>
<evidence type="ECO:0000313" key="10">
    <source>
        <dbReference type="EMBL" id="KAH7026804.1"/>
    </source>
</evidence>
<dbReference type="InterPro" id="IPR044851">
    <property type="entry name" value="Wax_synthase"/>
</dbReference>
<feature type="domain" description="Wax synthase" evidence="9">
    <location>
        <begin position="282"/>
        <end position="369"/>
    </location>
</feature>
<accession>A0ABQ8FWI6</accession>
<comment type="subcellular location">
    <subcellularLocation>
        <location evidence="1">Membrane</location>
        <topology evidence="1">Multi-pass membrane protein</topology>
    </subcellularLocation>
</comment>
<evidence type="ECO:0000259" key="9">
    <source>
        <dbReference type="Pfam" id="PF13813"/>
    </source>
</evidence>
<dbReference type="InterPro" id="IPR032805">
    <property type="entry name" value="Wax_synthase_dom"/>
</dbReference>
<keyword evidence="5 7" id="KW-1133">Transmembrane helix</keyword>
<keyword evidence="11" id="KW-1185">Reference proteome</keyword>
<evidence type="ECO:0000256" key="1">
    <source>
        <dbReference type="ARBA" id="ARBA00004141"/>
    </source>
</evidence>
<evidence type="ECO:0000256" key="6">
    <source>
        <dbReference type="ARBA" id="ARBA00023136"/>
    </source>
</evidence>
<dbReference type="EMBL" id="JAGTJR010000055">
    <property type="protein sequence ID" value="KAH7026804.1"/>
    <property type="molecule type" value="Genomic_DNA"/>
</dbReference>
<comment type="caution">
    <text evidence="10">The sequence shown here is derived from an EMBL/GenBank/DDBJ whole genome shotgun (WGS) entry which is preliminary data.</text>
</comment>
<feature type="signal peptide" evidence="8">
    <location>
        <begin position="1"/>
        <end position="28"/>
    </location>
</feature>
<evidence type="ECO:0000256" key="2">
    <source>
        <dbReference type="ARBA" id="ARBA00007282"/>
    </source>
</evidence>
<organism evidence="10 11">
    <name type="scientific">Macrophomina phaseolina</name>
    <dbReference type="NCBI Taxonomy" id="35725"/>
    <lineage>
        <taxon>Eukaryota</taxon>
        <taxon>Fungi</taxon>
        <taxon>Dikarya</taxon>
        <taxon>Ascomycota</taxon>
        <taxon>Pezizomycotina</taxon>
        <taxon>Dothideomycetes</taxon>
        <taxon>Dothideomycetes incertae sedis</taxon>
        <taxon>Botryosphaeriales</taxon>
        <taxon>Botryosphaeriaceae</taxon>
        <taxon>Macrophomina</taxon>
    </lineage>
</organism>
<evidence type="ECO:0000256" key="4">
    <source>
        <dbReference type="ARBA" id="ARBA00022692"/>
    </source>
</evidence>
<dbReference type="PANTHER" id="PTHR31595:SF67">
    <property type="entry name" value="WAX SYNTHASE DOMAIN-CONTAINING PROTEIN"/>
    <property type="match status" value="1"/>
</dbReference>
<protein>
    <submittedName>
        <fullName evidence="10">Membrane bound O-acyl transferase family-domain-containing protein</fullName>
    </submittedName>
</protein>
<keyword evidence="4 7" id="KW-0812">Transmembrane</keyword>
<gene>
    <name evidence="10" type="ORF">B0J12DRAFT_771454</name>
</gene>
<evidence type="ECO:0000256" key="8">
    <source>
        <dbReference type="SAM" id="SignalP"/>
    </source>
</evidence>
<proteinExistence type="inferred from homology"/>
<evidence type="ECO:0000313" key="11">
    <source>
        <dbReference type="Proteomes" id="UP000774617"/>
    </source>
</evidence>
<keyword evidence="8" id="KW-0732">Signal</keyword>
<dbReference type="Proteomes" id="UP000774617">
    <property type="component" value="Unassembled WGS sequence"/>
</dbReference>
<dbReference type="GO" id="GO:0016740">
    <property type="term" value="F:transferase activity"/>
    <property type="evidence" value="ECO:0007669"/>
    <property type="project" value="UniProtKB-KW"/>
</dbReference>
<reference evidence="10 11" key="1">
    <citation type="journal article" date="2021" name="Nat. Commun.">
        <title>Genetic determinants of endophytism in the Arabidopsis root mycobiome.</title>
        <authorList>
            <person name="Mesny F."/>
            <person name="Miyauchi S."/>
            <person name="Thiergart T."/>
            <person name="Pickel B."/>
            <person name="Atanasova L."/>
            <person name="Karlsson M."/>
            <person name="Huettel B."/>
            <person name="Barry K.W."/>
            <person name="Haridas S."/>
            <person name="Chen C."/>
            <person name="Bauer D."/>
            <person name="Andreopoulos W."/>
            <person name="Pangilinan J."/>
            <person name="LaButti K."/>
            <person name="Riley R."/>
            <person name="Lipzen A."/>
            <person name="Clum A."/>
            <person name="Drula E."/>
            <person name="Henrissat B."/>
            <person name="Kohler A."/>
            <person name="Grigoriev I.V."/>
            <person name="Martin F.M."/>
            <person name="Hacquard S."/>
        </authorList>
    </citation>
    <scope>NUCLEOTIDE SEQUENCE [LARGE SCALE GENOMIC DNA]</scope>
    <source>
        <strain evidence="10 11">MPI-SDFR-AT-0080</strain>
    </source>
</reference>
<sequence length="452" mass="50532">MSHALLQDRILLLLLPLLFLLLLNRASIAPKPLLSPIETMANSTAPIAAQAAGRTGISPRLLAWSSLVVVVTSTIQLSRAPKTAPKAVAAAVLLAGCVLVVLGATVPFLWEDRPFFNIMTNFHLSMFLLRGFEVFFSGKVFTARPEDDDKVHPLGETVSVFMNQRKVGLPYQVKKLAPFSYADRTWVPGRARFLLTLAARLALFWLLIDAFEHASGEPDAALFAEERTHFFSRLGEVTAEQVQQAMAGTAMNWVLAYIIITIQADAWQLGGTLVGAYRPADCPPMFGRPRDAYSVRQFWGTAWHQQLRFLADIAEYAVNDVLRVRRGTLVSRYGRMYATFMLSGALHVAGEMATFSGRTWADSHSFWFFHMQWLAIVIEDAAQALYRRATGRAKRADGDEPALWERLAGYVWTFVWLSYTTPRYAYPAARHPTPGICATVFDPIGLYLKRRT</sequence>
<keyword evidence="3 10" id="KW-0808">Transferase</keyword>
<name>A0ABQ8FWI6_9PEZI</name>
<dbReference type="PANTHER" id="PTHR31595">
    <property type="entry name" value="LONG-CHAIN-ALCOHOL O-FATTY-ACYLTRANSFERASE 3-RELATED"/>
    <property type="match status" value="1"/>
</dbReference>
<evidence type="ECO:0000256" key="3">
    <source>
        <dbReference type="ARBA" id="ARBA00022679"/>
    </source>
</evidence>
<comment type="similarity">
    <text evidence="2">Belongs to the wax synthase family.</text>
</comment>
<feature type="chain" id="PRO_5046851510" evidence="8">
    <location>
        <begin position="29"/>
        <end position="452"/>
    </location>
</feature>
<evidence type="ECO:0000256" key="5">
    <source>
        <dbReference type="ARBA" id="ARBA00022989"/>
    </source>
</evidence>